<keyword evidence="2" id="KW-1003">Cell membrane</keyword>
<dbReference type="Pfam" id="PF03706">
    <property type="entry name" value="LPG_synthase_TM"/>
    <property type="match status" value="1"/>
</dbReference>
<dbReference type="KEGG" id="ssyi:EKG83_05530"/>
<feature type="region of interest" description="Disordered" evidence="6">
    <location>
        <begin position="394"/>
        <end position="422"/>
    </location>
</feature>
<dbReference type="EMBL" id="CP034550">
    <property type="protein sequence ID" value="QFZ16999.1"/>
    <property type="molecule type" value="Genomic_DNA"/>
</dbReference>
<feature type="compositionally biased region" description="Basic residues" evidence="6">
    <location>
        <begin position="287"/>
        <end position="297"/>
    </location>
</feature>
<feature type="compositionally biased region" description="Basic and acidic residues" evidence="6">
    <location>
        <begin position="408"/>
        <end position="420"/>
    </location>
</feature>
<gene>
    <name evidence="8" type="ORF">EKG83_05530</name>
</gene>
<dbReference type="PANTHER" id="PTHR40277:SF1">
    <property type="entry name" value="BLL5419 PROTEIN"/>
    <property type="match status" value="1"/>
</dbReference>
<dbReference type="PANTHER" id="PTHR40277">
    <property type="entry name" value="BLL5419 PROTEIN"/>
    <property type="match status" value="1"/>
</dbReference>
<evidence type="ECO:0000313" key="9">
    <source>
        <dbReference type="Proteomes" id="UP000325787"/>
    </source>
</evidence>
<dbReference type="OrthoDB" id="4803763at2"/>
<keyword evidence="3 7" id="KW-0812">Transmembrane</keyword>
<dbReference type="GO" id="GO:0005886">
    <property type="term" value="C:plasma membrane"/>
    <property type="evidence" value="ECO:0007669"/>
    <property type="project" value="UniProtKB-SubCell"/>
</dbReference>
<feature type="transmembrane region" description="Helical" evidence="7">
    <location>
        <begin position="193"/>
        <end position="213"/>
    </location>
</feature>
<comment type="subcellular location">
    <subcellularLocation>
        <location evidence="1">Cell membrane</location>
        <topology evidence="1">Multi-pass membrane protein</topology>
    </subcellularLocation>
</comment>
<protein>
    <submittedName>
        <fullName evidence="8">Flippase-like domain-containing protein</fullName>
    </submittedName>
</protein>
<feature type="transmembrane region" description="Helical" evidence="7">
    <location>
        <begin position="126"/>
        <end position="156"/>
    </location>
</feature>
<feature type="region of interest" description="Disordered" evidence="6">
    <location>
        <begin position="285"/>
        <end position="308"/>
    </location>
</feature>
<reference evidence="9" key="1">
    <citation type="journal article" date="2021" name="Curr. Microbiol.">
        <title>Complete genome of nocamycin-producing strain Saccharothrix syringae NRRL B-16468 reveals the biosynthetic potential for secondary metabolites.</title>
        <authorList>
            <person name="Mo X."/>
            <person name="Yang S."/>
        </authorList>
    </citation>
    <scope>NUCLEOTIDE SEQUENCE [LARGE SCALE GENOMIC DNA]</scope>
    <source>
        <strain evidence="9">ATCC 51364 / DSM 43886 / JCM 6844 / KCTC 9398 / NBRC 14523 / NRRL B-16468 / INA 2240</strain>
    </source>
</reference>
<accession>A0A5Q0GSN6</accession>
<feature type="region of interest" description="Disordered" evidence="6">
    <location>
        <begin position="471"/>
        <end position="504"/>
    </location>
</feature>
<proteinExistence type="predicted"/>
<organism evidence="8 9">
    <name type="scientific">Saccharothrix syringae</name>
    <name type="common">Nocardiopsis syringae</name>
    <dbReference type="NCBI Taxonomy" id="103733"/>
    <lineage>
        <taxon>Bacteria</taxon>
        <taxon>Bacillati</taxon>
        <taxon>Actinomycetota</taxon>
        <taxon>Actinomycetes</taxon>
        <taxon>Pseudonocardiales</taxon>
        <taxon>Pseudonocardiaceae</taxon>
        <taxon>Saccharothrix</taxon>
    </lineage>
</organism>
<evidence type="ECO:0000256" key="7">
    <source>
        <dbReference type="SAM" id="Phobius"/>
    </source>
</evidence>
<evidence type="ECO:0000313" key="8">
    <source>
        <dbReference type="EMBL" id="QFZ16999.1"/>
    </source>
</evidence>
<keyword evidence="9" id="KW-1185">Reference proteome</keyword>
<evidence type="ECO:0000256" key="4">
    <source>
        <dbReference type="ARBA" id="ARBA00022989"/>
    </source>
</evidence>
<feature type="compositionally biased region" description="Gly residues" evidence="6">
    <location>
        <begin position="477"/>
        <end position="487"/>
    </location>
</feature>
<evidence type="ECO:0000256" key="3">
    <source>
        <dbReference type="ARBA" id="ARBA00022692"/>
    </source>
</evidence>
<keyword evidence="4 7" id="KW-1133">Transmembrane helix</keyword>
<evidence type="ECO:0000256" key="5">
    <source>
        <dbReference type="ARBA" id="ARBA00023136"/>
    </source>
</evidence>
<feature type="transmembrane region" description="Helical" evidence="7">
    <location>
        <begin position="162"/>
        <end position="186"/>
    </location>
</feature>
<keyword evidence="5 7" id="KW-0472">Membrane</keyword>
<feature type="transmembrane region" description="Helical" evidence="7">
    <location>
        <begin position="41"/>
        <end position="61"/>
    </location>
</feature>
<feature type="transmembrane region" description="Helical" evidence="7">
    <location>
        <begin position="219"/>
        <end position="248"/>
    </location>
</feature>
<evidence type="ECO:0000256" key="1">
    <source>
        <dbReference type="ARBA" id="ARBA00004651"/>
    </source>
</evidence>
<evidence type="ECO:0000256" key="6">
    <source>
        <dbReference type="SAM" id="MobiDB-lite"/>
    </source>
</evidence>
<sequence>MRRWWPWLRLALAGAVLAVLAWRLGTDAFTAGLRAVDPWSAAAALGIGVVTTVCCAWRWCVVARRAGLPLRPAAAVSDYYRGLLLNAVLPAGVLGDAHRAVDHGRRAGDVKRGVRAVVVERAAGQVVLVAVGAVALGPPVVAVTGAVAAAVALAWSRDVRRVVLLSLAAVAGHVALFAVAAAAAGVRAPLAQLVPLAVLALLVMAVPLNVGGFGPREAFLAVAFGTAGLGAAQGVTTGVVYGVLALVASTPGLVPLLRPGGIRSEHPQVGGERLDQGGEHGLALARRGQRRPSHHTGPRVGRQAEGEHVPPVLGQLVGGLPAGADQLGVGVQEDRRLQLARVHVAVGRRLDPGARPGLVPVPGGGEQGHALGLLHHVGQHVVAAVPVDQHQVRHAGPAQRVGDVGDDGVQRARGDADRAGPRGVLVRAGDGDGRQELHRVGVGDGAGDRARHDRVGGQRQVRAVLLVTADGQHGDGRGAVPGVGGGVGREHDRHGSQPRGFQPP</sequence>
<dbReference type="Proteomes" id="UP000325787">
    <property type="component" value="Chromosome"/>
</dbReference>
<dbReference type="InterPro" id="IPR022791">
    <property type="entry name" value="L-PG_synthase/AglD"/>
</dbReference>
<evidence type="ECO:0000256" key="2">
    <source>
        <dbReference type="ARBA" id="ARBA00022475"/>
    </source>
</evidence>
<dbReference type="AlphaFoldDB" id="A0A5Q0GSN6"/>
<name>A0A5Q0GSN6_SACSY</name>